<reference evidence="2" key="1">
    <citation type="journal article" date="2023" name="Front. Plant Sci.">
        <title>Chromosomal-level genome assembly of Melastoma candidum provides insights into trichome evolution.</title>
        <authorList>
            <person name="Zhong Y."/>
            <person name="Wu W."/>
            <person name="Sun C."/>
            <person name="Zou P."/>
            <person name="Liu Y."/>
            <person name="Dai S."/>
            <person name="Zhou R."/>
        </authorList>
    </citation>
    <scope>NUCLEOTIDE SEQUENCE [LARGE SCALE GENOMIC DNA]</scope>
</reference>
<gene>
    <name evidence="1" type="ORF">MLD38_027905</name>
</gene>
<evidence type="ECO:0000313" key="1">
    <source>
        <dbReference type="EMBL" id="KAI4329524.1"/>
    </source>
</evidence>
<name>A0ACB9N1N5_9MYRT</name>
<proteinExistence type="predicted"/>
<dbReference type="EMBL" id="CM042887">
    <property type="protein sequence ID" value="KAI4329524.1"/>
    <property type="molecule type" value="Genomic_DNA"/>
</dbReference>
<comment type="caution">
    <text evidence="1">The sequence shown here is derived from an EMBL/GenBank/DDBJ whole genome shotgun (WGS) entry which is preliminary data.</text>
</comment>
<dbReference type="Proteomes" id="UP001057402">
    <property type="component" value="Chromosome 8"/>
</dbReference>
<accession>A0ACB9N1N5</accession>
<organism evidence="1 2">
    <name type="scientific">Melastoma candidum</name>
    <dbReference type="NCBI Taxonomy" id="119954"/>
    <lineage>
        <taxon>Eukaryota</taxon>
        <taxon>Viridiplantae</taxon>
        <taxon>Streptophyta</taxon>
        <taxon>Embryophyta</taxon>
        <taxon>Tracheophyta</taxon>
        <taxon>Spermatophyta</taxon>
        <taxon>Magnoliopsida</taxon>
        <taxon>eudicotyledons</taxon>
        <taxon>Gunneridae</taxon>
        <taxon>Pentapetalae</taxon>
        <taxon>rosids</taxon>
        <taxon>malvids</taxon>
        <taxon>Myrtales</taxon>
        <taxon>Melastomataceae</taxon>
        <taxon>Melastomatoideae</taxon>
        <taxon>Melastomateae</taxon>
        <taxon>Melastoma</taxon>
    </lineage>
</organism>
<sequence>MMKEFVDNIPGALNAYPGETSLYFVEFVNFTQIMSKNVDHSRKEAGFALAALMEIPSQYKATLELNILGNRRGNEVDRVPPQPLVPTASSSSSSNYECPICLTNPKDMAFNCGHQTCCECGEDLETCPICRSFIETRIKLY</sequence>
<evidence type="ECO:0000313" key="2">
    <source>
        <dbReference type="Proteomes" id="UP001057402"/>
    </source>
</evidence>
<keyword evidence="2" id="KW-1185">Reference proteome</keyword>
<protein>
    <submittedName>
        <fullName evidence="1">Uncharacterized protein</fullName>
    </submittedName>
</protein>